<evidence type="ECO:0000256" key="2">
    <source>
        <dbReference type="ARBA" id="ARBA00022857"/>
    </source>
</evidence>
<comment type="caution">
    <text evidence="5">Lacks conserved residue(s) required for the propagation of feature annotation.</text>
</comment>
<dbReference type="HAMAP" id="MF_00956">
    <property type="entry name" value="GDP_fucose_synth"/>
    <property type="match status" value="1"/>
</dbReference>
<keyword evidence="4 5" id="KW-0413">Isomerase</keyword>
<feature type="binding site" evidence="5">
    <location>
        <position position="216"/>
    </location>
    <ligand>
        <name>substrate</name>
    </ligand>
</feature>
<dbReference type="EMBL" id="MWDQ01000004">
    <property type="protein sequence ID" value="OQB75607.1"/>
    <property type="molecule type" value="Genomic_DNA"/>
</dbReference>
<proteinExistence type="inferred from homology"/>
<dbReference type="AlphaFoldDB" id="A0A1V6CFC8"/>
<dbReference type="CDD" id="cd05239">
    <property type="entry name" value="GDP_FS_SDR_e"/>
    <property type="match status" value="1"/>
</dbReference>
<accession>A0A1V6CFC8</accession>
<gene>
    <name evidence="5 7" type="primary">fcl</name>
    <name evidence="7" type="ORF">BWX89_00013</name>
</gene>
<feature type="active site" description="Proton donor/acceptor" evidence="5">
    <location>
        <position position="143"/>
    </location>
</feature>
<feature type="binding site" evidence="5">
    <location>
        <position position="209"/>
    </location>
    <ligand>
        <name>substrate</name>
    </ligand>
</feature>
<organism evidence="7">
    <name type="scientific">candidate division TA06 bacterium ADurb.Bin131</name>
    <dbReference type="NCBI Taxonomy" id="1852827"/>
    <lineage>
        <taxon>Bacteria</taxon>
        <taxon>Bacteria division TA06</taxon>
    </lineage>
</organism>
<name>A0A1V6CFC8_UNCT6</name>
<dbReference type="GO" id="GO:0050577">
    <property type="term" value="F:GDP-L-fucose synthase activity"/>
    <property type="evidence" value="ECO:0007669"/>
    <property type="project" value="UniProtKB-UniRule"/>
</dbReference>
<protein>
    <recommendedName>
        <fullName evidence="5">GDP-L-fucose synthase</fullName>
        <ecNumber evidence="5">1.1.1.271</ecNumber>
    </recommendedName>
    <alternativeName>
        <fullName evidence="5">GDP-4-keto-6-deoxy-D-mannose-3,5-epimerase-4-reductase</fullName>
    </alternativeName>
</protein>
<keyword evidence="2 5" id="KW-0521">NADP</keyword>
<dbReference type="Pfam" id="PF01370">
    <property type="entry name" value="Epimerase"/>
    <property type="match status" value="1"/>
</dbReference>
<feature type="domain" description="NAD-dependent epimerase/dehydratase" evidence="6">
    <location>
        <begin position="11"/>
        <end position="244"/>
    </location>
</feature>
<dbReference type="PANTHER" id="PTHR43238:SF1">
    <property type="entry name" value="GDP-L-FUCOSE SYNTHASE"/>
    <property type="match status" value="1"/>
</dbReference>
<dbReference type="GO" id="GO:0016853">
    <property type="term" value="F:isomerase activity"/>
    <property type="evidence" value="ECO:0007669"/>
    <property type="project" value="UniProtKB-KW"/>
</dbReference>
<dbReference type="Gene3D" id="3.40.50.720">
    <property type="entry name" value="NAD(P)-binding Rossmann-like Domain"/>
    <property type="match status" value="1"/>
</dbReference>
<feature type="binding site" evidence="5">
    <location>
        <position position="186"/>
    </location>
    <ligand>
        <name>NADP(+)</name>
        <dbReference type="ChEBI" id="CHEBI:58349"/>
    </ligand>
</feature>
<comment type="similarity">
    <text evidence="1 5">Belongs to the NAD(P)-dependent epimerase/dehydratase family. Fucose synthase subfamily.</text>
</comment>
<evidence type="ECO:0000256" key="3">
    <source>
        <dbReference type="ARBA" id="ARBA00023002"/>
    </source>
</evidence>
<evidence type="ECO:0000256" key="1">
    <source>
        <dbReference type="ARBA" id="ARBA00005959"/>
    </source>
</evidence>
<dbReference type="UniPathway" id="UPA00128">
    <property type="reaction ID" value="UER00191"/>
</dbReference>
<feature type="site" description="Important for catalytic activity" evidence="5">
    <location>
        <position position="114"/>
    </location>
</feature>
<comment type="caution">
    <text evidence="7">The sequence shown here is derived from an EMBL/GenBank/DDBJ whole genome shotgun (WGS) entry which is preliminary data.</text>
</comment>
<keyword evidence="3 5" id="KW-0560">Oxidoreductase</keyword>
<dbReference type="SUPFAM" id="SSF51735">
    <property type="entry name" value="NAD(P)-binding Rossmann-fold domains"/>
    <property type="match status" value="1"/>
</dbReference>
<evidence type="ECO:0000256" key="4">
    <source>
        <dbReference type="ARBA" id="ARBA00023235"/>
    </source>
</evidence>
<dbReference type="InterPro" id="IPR001509">
    <property type="entry name" value="Epimerase_deHydtase"/>
</dbReference>
<keyword evidence="5" id="KW-0511">Multifunctional enzyme</keyword>
<dbReference type="PANTHER" id="PTHR43238">
    <property type="entry name" value="GDP-L-FUCOSE SYNTHASE"/>
    <property type="match status" value="1"/>
</dbReference>
<dbReference type="GO" id="GO:0070401">
    <property type="term" value="F:NADP+ binding"/>
    <property type="evidence" value="ECO:0007669"/>
    <property type="project" value="UniProtKB-UniRule"/>
</dbReference>
<feature type="binding site" evidence="5">
    <location>
        <position position="276"/>
    </location>
    <ligand>
        <name>substrate</name>
    </ligand>
</feature>
<dbReference type="EC" id="1.1.1.271" evidence="5"/>
<evidence type="ECO:0000313" key="7">
    <source>
        <dbReference type="EMBL" id="OQB75607.1"/>
    </source>
</evidence>
<reference evidence="7" key="1">
    <citation type="submission" date="2017-02" db="EMBL/GenBank/DDBJ databases">
        <title>Delving into the versatile metabolic prowess of the omnipresent phylum Bacteroidetes.</title>
        <authorList>
            <person name="Nobu M.K."/>
            <person name="Mei R."/>
            <person name="Narihiro T."/>
            <person name="Kuroda K."/>
            <person name="Liu W.-T."/>
        </authorList>
    </citation>
    <scope>NUCLEOTIDE SEQUENCE</scope>
    <source>
        <strain evidence="7">ADurb.Bin131</strain>
    </source>
</reference>
<dbReference type="Gene3D" id="3.90.25.10">
    <property type="entry name" value="UDP-galactose 4-epimerase, domain 1"/>
    <property type="match status" value="1"/>
</dbReference>
<feature type="binding site" evidence="5">
    <location>
        <position position="194"/>
    </location>
    <ligand>
        <name>substrate</name>
    </ligand>
</feature>
<dbReference type="GO" id="GO:0042351">
    <property type="term" value="P:'de novo' GDP-L-fucose biosynthetic process"/>
    <property type="evidence" value="ECO:0007669"/>
    <property type="project" value="UniProtKB-UniRule"/>
</dbReference>
<sequence length="320" mass="36485">MSEYFWKKKRILVTGGYGFLGKFVITRLRGFSDIDEIIIFHSKDFDLRREAEVKKLFEFYGKINIVIHLAGDVGGISYNKSFPGAIFYNNLMMNTLMMEYCRLNGVKKFVGIGTVCSYPKFAQVPFKEECLWDGYPEETNAPYGLAKKMMLVQGQAYRQQFGFNAVHLLMINLYGPGDNFDPDNSHVISGLIRKFHEAKIKGTEKVILWGTGNPTREFLYVEDAAEAIILATEKYNKPDPVNIGCGREISIKDLAYLIAELTDFHGEIAWDSTKPDGQPRRCLDTNRAQQEFGFKAKTDLRTGLIKTIAWYERSLQEAGK</sequence>
<comment type="function">
    <text evidence="5">Catalyzes the two-step NADP-dependent conversion of GDP-4-dehydro-6-deoxy-D-mannose to GDP-fucose, involving an epimerase and a reductase reaction.</text>
</comment>
<feature type="binding site" evidence="5">
    <location>
        <position position="147"/>
    </location>
    <ligand>
        <name>NADP(+)</name>
        <dbReference type="ChEBI" id="CHEBI:58349"/>
    </ligand>
</feature>
<comment type="catalytic activity">
    <reaction evidence="5">
        <text>GDP-beta-L-fucose + NADP(+) = GDP-4-dehydro-alpha-D-rhamnose + NADPH + H(+)</text>
        <dbReference type="Rhea" id="RHEA:18885"/>
        <dbReference type="ChEBI" id="CHEBI:15378"/>
        <dbReference type="ChEBI" id="CHEBI:57273"/>
        <dbReference type="ChEBI" id="CHEBI:57783"/>
        <dbReference type="ChEBI" id="CHEBI:57964"/>
        <dbReference type="ChEBI" id="CHEBI:58349"/>
        <dbReference type="EC" id="1.1.1.271"/>
    </reaction>
</comment>
<comment type="pathway">
    <text evidence="5">Nucleotide-sugar biosynthesis; GDP-L-fucose biosynthesis via de novo pathway; GDP-L-fucose from GDP-alpha-D-mannose: step 2/2.</text>
</comment>
<feature type="site" description="Important for catalytic activity" evidence="5">
    <location>
        <position position="116"/>
    </location>
</feature>
<dbReference type="Proteomes" id="UP000485562">
    <property type="component" value="Unassembled WGS sequence"/>
</dbReference>
<dbReference type="InterPro" id="IPR028614">
    <property type="entry name" value="GDP_fucose/colitose_synth"/>
</dbReference>
<dbReference type="InterPro" id="IPR036291">
    <property type="entry name" value="NAD(P)-bd_dom_sf"/>
</dbReference>
<evidence type="ECO:0000256" key="5">
    <source>
        <dbReference type="HAMAP-Rule" id="MF_00956"/>
    </source>
</evidence>
<evidence type="ECO:0000259" key="6">
    <source>
        <dbReference type="Pfam" id="PF01370"/>
    </source>
</evidence>
<feature type="binding site" evidence="5">
    <location>
        <begin position="15"/>
        <end position="21"/>
    </location>
    <ligand>
        <name>NADP(+)</name>
        <dbReference type="ChEBI" id="CHEBI:58349"/>
    </ligand>
</feature>